<organism evidence="5 6">
    <name type="scientific">Cohnella fermenti</name>
    <dbReference type="NCBI Taxonomy" id="2565925"/>
    <lineage>
        <taxon>Bacteria</taxon>
        <taxon>Bacillati</taxon>
        <taxon>Bacillota</taxon>
        <taxon>Bacilli</taxon>
        <taxon>Bacillales</taxon>
        <taxon>Paenibacillaceae</taxon>
        <taxon>Cohnella</taxon>
    </lineage>
</organism>
<dbReference type="Gene3D" id="3.20.20.450">
    <property type="entry name" value="EAL domain"/>
    <property type="match status" value="1"/>
</dbReference>
<dbReference type="SMART" id="SM00267">
    <property type="entry name" value="GGDEF"/>
    <property type="match status" value="1"/>
</dbReference>
<dbReference type="InterPro" id="IPR001633">
    <property type="entry name" value="EAL_dom"/>
</dbReference>
<dbReference type="GO" id="GO:0003824">
    <property type="term" value="F:catalytic activity"/>
    <property type="evidence" value="ECO:0007669"/>
    <property type="project" value="UniProtKB-ARBA"/>
</dbReference>
<feature type="domain" description="EAL" evidence="3">
    <location>
        <begin position="496"/>
        <end position="746"/>
    </location>
</feature>
<reference evidence="5 6" key="1">
    <citation type="submission" date="2019-04" db="EMBL/GenBank/DDBJ databases">
        <title>Cohnella sp. nov. isolated from preserved vegetables.</title>
        <authorList>
            <person name="Lin S.-Y."/>
            <person name="Hung M.-H."/>
            <person name="Young C.-C."/>
        </authorList>
    </citation>
    <scope>NUCLEOTIDE SEQUENCE [LARGE SCALE GENOMIC DNA]</scope>
    <source>
        <strain evidence="5 6">CC-MHH1044</strain>
    </source>
</reference>
<dbReference type="AlphaFoldDB" id="A0A4V3WGH2"/>
<dbReference type="SUPFAM" id="SSF141868">
    <property type="entry name" value="EAL domain-like"/>
    <property type="match status" value="1"/>
</dbReference>
<dbReference type="NCBIfam" id="TIGR00254">
    <property type="entry name" value="GGDEF"/>
    <property type="match status" value="1"/>
</dbReference>
<evidence type="ECO:0000256" key="1">
    <source>
        <dbReference type="SAM" id="Coils"/>
    </source>
</evidence>
<dbReference type="OrthoDB" id="9759607at2"/>
<dbReference type="InterPro" id="IPR052155">
    <property type="entry name" value="Biofilm_reg_signaling"/>
</dbReference>
<evidence type="ECO:0000313" key="5">
    <source>
        <dbReference type="EMBL" id="THF84239.1"/>
    </source>
</evidence>
<dbReference type="EMBL" id="SSOB01000002">
    <property type="protein sequence ID" value="THF84239.1"/>
    <property type="molecule type" value="Genomic_DNA"/>
</dbReference>
<dbReference type="SUPFAM" id="SSF55073">
    <property type="entry name" value="Nucleotide cyclase"/>
    <property type="match status" value="1"/>
</dbReference>
<evidence type="ECO:0000313" key="6">
    <source>
        <dbReference type="Proteomes" id="UP000310636"/>
    </source>
</evidence>
<feature type="domain" description="CHASE" evidence="2">
    <location>
        <begin position="126"/>
        <end position="210"/>
    </location>
</feature>
<dbReference type="InterPro" id="IPR043128">
    <property type="entry name" value="Rev_trsase/Diguanyl_cyclase"/>
</dbReference>
<dbReference type="Pfam" id="PF03924">
    <property type="entry name" value="CHASE"/>
    <property type="match status" value="1"/>
</dbReference>
<gene>
    <name evidence="5" type="ORF">E6C55_02805</name>
</gene>
<protein>
    <submittedName>
        <fullName evidence="5">EAL domain-containing protein</fullName>
    </submittedName>
</protein>
<dbReference type="PROSITE" id="PS50839">
    <property type="entry name" value="CHASE"/>
    <property type="match status" value="1"/>
</dbReference>
<dbReference type="CDD" id="cd01948">
    <property type="entry name" value="EAL"/>
    <property type="match status" value="1"/>
</dbReference>
<sequence length="746" mass="84218">MRRAIKRHLFAMHSYKASLGLWILLAVLALLLDSGIVLFTHDYKERLAKEVYTDAQYELNAHASALSSAIDSKLNLAKGIRAFVIDELEHSGTVSQSRFSTFSSAFMDGLPGIRNFSIYENGIASMVYPLEGNEVLLGLDLFHHRDPAVRENAERTKLTEELTILGPLELTQGGTGILSRQSVFWQGRFWGFVSVVLDVPPILEEAGLTSANKGIEFAVRAGGQVLIGSPEHFDHPSLYQAVSIPEGHWEIAAEPGAFRLDSVDSKVRLVQRICWSAMLLILIFLYTQFTQKAKLKQLVKLRTQKLEEANRELEVTYQELAATAYRDPVTGLLNRSSFNETLAVWMEEVRPPEARMALLYLDIDQFKLVNDTLGHVYGDLLLREIGDRLSGVLSQNQLLFRIGGDEFTILQRPIEGLDEARAFAQKVCDLFQEPFRLRDTEYFITASIGIAIYPEDGGDGASIVRNADVAMYRAKQEGKNQYRFFDTSLSTNTEEAMELAGQLRRALEKDEFFIHYQPQIEARTGKLTGLEALIRWQHPVRGLVPPGTFIPIAEETGLIVPIGEKVLHLVCAQSKIWQRAGLPPVRIAVNLSARQFAQKNFAARLGEILEEHEMEPRYIELEITENMAMKDDMQPVLQQLRDQGFTLSIDDFGTQYSSLNYLKKLPVQKIKIDRSFVTGISRDRKDEAIIAAMLHIADRLNLTVIAEGVETQEQLDFLKDNNCHSIQGYIFYKPQPAEEIEDLLKE</sequence>
<dbReference type="RefSeq" id="WP_136368241.1">
    <property type="nucleotide sequence ID" value="NZ_SSOB01000002.1"/>
</dbReference>
<dbReference type="InterPro" id="IPR000160">
    <property type="entry name" value="GGDEF_dom"/>
</dbReference>
<dbReference type="SMART" id="SM00052">
    <property type="entry name" value="EAL"/>
    <property type="match status" value="1"/>
</dbReference>
<comment type="caution">
    <text evidence="5">The sequence shown here is derived from an EMBL/GenBank/DDBJ whole genome shotgun (WGS) entry which is preliminary data.</text>
</comment>
<dbReference type="Proteomes" id="UP000310636">
    <property type="component" value="Unassembled WGS sequence"/>
</dbReference>
<dbReference type="InterPro" id="IPR029787">
    <property type="entry name" value="Nucleotide_cyclase"/>
</dbReference>
<dbReference type="CDD" id="cd01949">
    <property type="entry name" value="GGDEF"/>
    <property type="match status" value="1"/>
</dbReference>
<evidence type="ECO:0000259" key="3">
    <source>
        <dbReference type="PROSITE" id="PS50883"/>
    </source>
</evidence>
<dbReference type="FunFam" id="3.20.20.450:FF:000001">
    <property type="entry name" value="Cyclic di-GMP phosphodiesterase yahA"/>
    <property type="match status" value="1"/>
</dbReference>
<keyword evidence="6" id="KW-1185">Reference proteome</keyword>
<dbReference type="PROSITE" id="PS50887">
    <property type="entry name" value="GGDEF"/>
    <property type="match status" value="1"/>
</dbReference>
<feature type="domain" description="GGDEF" evidence="4">
    <location>
        <begin position="354"/>
        <end position="487"/>
    </location>
</feature>
<name>A0A4V3WGH2_9BACL</name>
<dbReference type="InterPro" id="IPR035919">
    <property type="entry name" value="EAL_sf"/>
</dbReference>
<dbReference type="SMART" id="SM01079">
    <property type="entry name" value="CHASE"/>
    <property type="match status" value="1"/>
</dbReference>
<evidence type="ECO:0000259" key="4">
    <source>
        <dbReference type="PROSITE" id="PS50887"/>
    </source>
</evidence>
<feature type="coiled-coil region" evidence="1">
    <location>
        <begin position="292"/>
        <end position="323"/>
    </location>
</feature>
<evidence type="ECO:0000259" key="2">
    <source>
        <dbReference type="PROSITE" id="PS50839"/>
    </source>
</evidence>
<accession>A0A4V3WGH2</accession>
<dbReference type="PANTHER" id="PTHR44757">
    <property type="entry name" value="DIGUANYLATE CYCLASE DGCP"/>
    <property type="match status" value="1"/>
</dbReference>
<proteinExistence type="predicted"/>
<dbReference type="PANTHER" id="PTHR44757:SF2">
    <property type="entry name" value="BIOFILM ARCHITECTURE MAINTENANCE PROTEIN MBAA"/>
    <property type="match status" value="1"/>
</dbReference>
<keyword evidence="1" id="KW-0175">Coiled coil</keyword>
<dbReference type="Pfam" id="PF00563">
    <property type="entry name" value="EAL"/>
    <property type="match status" value="1"/>
</dbReference>
<dbReference type="Pfam" id="PF00990">
    <property type="entry name" value="GGDEF"/>
    <property type="match status" value="1"/>
</dbReference>
<dbReference type="PROSITE" id="PS50883">
    <property type="entry name" value="EAL"/>
    <property type="match status" value="1"/>
</dbReference>
<dbReference type="Gene3D" id="3.30.70.270">
    <property type="match status" value="1"/>
</dbReference>
<dbReference type="InterPro" id="IPR006189">
    <property type="entry name" value="CHASE_dom"/>
</dbReference>